<sequence>MPGRSARSTSTATRKTSAQPSRAGSVTPSFTIPEEPSLPEAIPTLRRDVCSLFADAQRSTTGHRKLVVRLRKLQEACCGISQKSSKKDGSKSQAEWTLPMEETLPETEFNTEVGRCVLRILPIKKSEPVGDRILRFLGAFLALASEKDAELYAADDDDEDMQNSPETPTSRLTTSLINIIVPLLATKDKTVRFRATQIIAHIVNSLETIDDDQYHAIRGGLVKRIRDKEPAVRVQAVMGLGRLAGNDDEDDDDSKAVLERLIDIMQNDTSADVRKTLLINLPLVPGTLKYLLERARDLDAATRRALYSRLLPTLGDFRHLSLSMREKLLRWGLRDRDESVRKATGKLFYDRWVEDCAGTNNDPEAGPTGQRSPPNFNGLLELLERIDVVNSGVESGIAHEAMRSFWEGRPDYREAVVFDEPFWENLTAESAFMIRSFSDFCRVENEGKYDKLADEKMPEVTALAFYLHKYMTELLQRKKIAKETGDANDDDSVEQEFIVEQLLHISMTLDYSDEVGRRKMFSLLRESLAVPELPQECTKLAVETLRCVCGPNAAAEKEFCSVVLEAIAEVHDTIVTEDSFVSARSEISDASSTRHRSETPQSEEEKPFNKEEAKAKVLKEIMVNMKCLHIAQCMLQNVEGNLQANMNLVTMLNNLVVPAVRSHEAPIRERGLECLGLCCLLDKTLAEENMTLFIHCFSKGHEALQVTAIHILCDMLTTHPTLLVPVEQDDGETVAPPVFQKPLLKVFARSLKSSSPNSVQTAAATALSKLLLTNTFTPAGANIPPAIQEYNQTSVETLLQSLILSFFHPRTRDNPALRQALAYFFPVYCHSRLENTQHMRKVAVPVIRATLNAAEEYYSLEAEEDSDGDIDESVGQRELKALMTGVVGMLAEWTDERRVVGLGGERILAGGPANANACGFVHLALVKDILERVLGISTGTNRCSKEEKKLLFSLMSKLYIAPPVVPSRSGSRAPEGEDPFSSSVRSAQAEITPENKELAQEVKELLDEAIEEGVAAEAAGRNALVKVKNAVLKLLAAAHGGRPTSGRAREGMEEGDSDVMSVRSNMSVRSGSVRPSIEPGTMRRGFSLEPSIIEEEDENDDSRTTIVKSEGQDDE</sequence>
<keyword evidence="4" id="KW-0132">Cell division</keyword>
<dbReference type="Proteomes" id="UP000068243">
    <property type="component" value="Unassembled WGS sequence"/>
</dbReference>
<evidence type="ECO:0000256" key="6">
    <source>
        <dbReference type="ARBA" id="ARBA00023067"/>
    </source>
</evidence>
<evidence type="ECO:0000256" key="3">
    <source>
        <dbReference type="ARBA" id="ARBA00022454"/>
    </source>
</evidence>
<dbReference type="InterPro" id="IPR025977">
    <property type="entry name" value="Cnd3_C"/>
</dbReference>
<dbReference type="VEuPathDB" id="FungiDB:An02g10760"/>
<name>A0A100I939_ASPNG</name>
<organism evidence="10 11">
    <name type="scientific">Aspergillus niger</name>
    <dbReference type="NCBI Taxonomy" id="5061"/>
    <lineage>
        <taxon>Eukaryota</taxon>
        <taxon>Fungi</taxon>
        <taxon>Dikarya</taxon>
        <taxon>Ascomycota</taxon>
        <taxon>Pezizomycotina</taxon>
        <taxon>Eurotiomycetes</taxon>
        <taxon>Eurotiomycetidae</taxon>
        <taxon>Eurotiales</taxon>
        <taxon>Aspergillaceae</taxon>
        <taxon>Aspergillus</taxon>
        <taxon>Aspergillus subgen. Circumdati</taxon>
    </lineage>
</organism>
<proteinExistence type="inferred from homology"/>
<dbReference type="InterPro" id="IPR027165">
    <property type="entry name" value="CND3"/>
</dbReference>
<feature type="region of interest" description="Disordered" evidence="8">
    <location>
        <begin position="1065"/>
        <end position="1115"/>
    </location>
</feature>
<dbReference type="SUPFAM" id="SSF48371">
    <property type="entry name" value="ARM repeat"/>
    <property type="match status" value="1"/>
</dbReference>
<dbReference type="GO" id="GO:0000796">
    <property type="term" value="C:condensin complex"/>
    <property type="evidence" value="ECO:0007669"/>
    <property type="project" value="InterPro"/>
</dbReference>
<keyword evidence="5" id="KW-0498">Mitosis</keyword>
<comment type="caution">
    <text evidence="10">The sequence shown here is derived from an EMBL/GenBank/DDBJ whole genome shotgun (WGS) entry which is preliminary data.</text>
</comment>
<feature type="region of interest" description="Disordered" evidence="8">
    <location>
        <begin position="965"/>
        <end position="995"/>
    </location>
</feature>
<evidence type="ECO:0000259" key="9">
    <source>
        <dbReference type="Pfam" id="PF12719"/>
    </source>
</evidence>
<dbReference type="OrthoDB" id="27187at2759"/>
<comment type="subcellular location">
    <subcellularLocation>
        <location evidence="1">Chromosome</location>
    </subcellularLocation>
</comment>
<dbReference type="GO" id="GO:0051301">
    <property type="term" value="P:cell division"/>
    <property type="evidence" value="ECO:0007669"/>
    <property type="project" value="UniProtKB-KW"/>
</dbReference>
<dbReference type="GO" id="GO:0007076">
    <property type="term" value="P:mitotic chromosome condensation"/>
    <property type="evidence" value="ECO:0007669"/>
    <property type="project" value="InterPro"/>
</dbReference>
<dbReference type="Pfam" id="PF12719">
    <property type="entry name" value="Cnd3"/>
    <property type="match status" value="1"/>
</dbReference>
<dbReference type="Gene3D" id="1.25.10.10">
    <property type="entry name" value="Leucine-rich Repeat Variant"/>
    <property type="match status" value="2"/>
</dbReference>
<feature type="compositionally biased region" description="Basic and acidic residues" evidence="8">
    <location>
        <begin position="595"/>
        <end position="610"/>
    </location>
</feature>
<dbReference type="VEuPathDB" id="FungiDB:M747DRAFT_329296"/>
<keyword evidence="7" id="KW-0131">Cell cycle</keyword>
<evidence type="ECO:0000256" key="7">
    <source>
        <dbReference type="ARBA" id="ARBA00023306"/>
    </source>
</evidence>
<evidence type="ECO:0000313" key="10">
    <source>
        <dbReference type="EMBL" id="GAQ36949.1"/>
    </source>
</evidence>
<dbReference type="InterPro" id="IPR016024">
    <property type="entry name" value="ARM-type_fold"/>
</dbReference>
<gene>
    <name evidence="10" type="ORF">ABL_01943</name>
</gene>
<feature type="compositionally biased region" description="Low complexity" evidence="8">
    <location>
        <begin position="1"/>
        <end position="18"/>
    </location>
</feature>
<feature type="compositionally biased region" description="Polar residues" evidence="8">
    <location>
        <begin position="19"/>
        <end position="30"/>
    </location>
</feature>
<feature type="region of interest" description="Disordered" evidence="8">
    <location>
        <begin position="1"/>
        <end position="38"/>
    </location>
</feature>
<keyword evidence="6" id="KW-0226">DNA condensation</keyword>
<dbReference type="AlphaFoldDB" id="A0A100I939"/>
<feature type="region of interest" description="Disordered" evidence="8">
    <location>
        <begin position="586"/>
        <end position="610"/>
    </location>
</feature>
<keyword evidence="3" id="KW-0158">Chromosome</keyword>
<dbReference type="InterPro" id="IPR011989">
    <property type="entry name" value="ARM-like"/>
</dbReference>
<feature type="domain" description="Nuclear condensin complex subunit 3 C-terminal" evidence="9">
    <location>
        <begin position="626"/>
        <end position="960"/>
    </location>
</feature>
<evidence type="ECO:0000256" key="4">
    <source>
        <dbReference type="ARBA" id="ARBA00022618"/>
    </source>
</evidence>
<dbReference type="PANTHER" id="PTHR14418">
    <property type="entry name" value="CONDENSIN COMPLEX SUBUNIT 3-RELATED"/>
    <property type="match status" value="1"/>
</dbReference>
<reference evidence="11" key="1">
    <citation type="journal article" date="2016" name="Genome Announc.">
        <title>Draft genome sequence of Aspergillus niger strain An76.</title>
        <authorList>
            <person name="Gong W."/>
            <person name="Cheng Z."/>
            <person name="Zhang H."/>
            <person name="Liu L."/>
            <person name="Gao P."/>
            <person name="Wang L."/>
        </authorList>
    </citation>
    <scope>NUCLEOTIDE SEQUENCE [LARGE SCALE GENOMIC DNA]</scope>
    <source>
        <strain evidence="11">An76</strain>
    </source>
</reference>
<dbReference type="PaxDb" id="5061-CADANGAP00002525"/>
<comment type="similarity">
    <text evidence="2">Belongs to the CND3 (condensin subunit 3) family.</text>
</comment>
<dbReference type="VEuPathDB" id="FungiDB:ATCC64974_54050"/>
<evidence type="ECO:0000256" key="5">
    <source>
        <dbReference type="ARBA" id="ARBA00022776"/>
    </source>
</evidence>
<protein>
    <submittedName>
        <fullName evidence="10">Nuclear condensin complex subunit 3</fullName>
    </submittedName>
</protein>
<feature type="compositionally biased region" description="Low complexity" evidence="8">
    <location>
        <begin position="1065"/>
        <end position="1074"/>
    </location>
</feature>
<dbReference type="GO" id="GO:0000793">
    <property type="term" value="C:condensed chromosome"/>
    <property type="evidence" value="ECO:0007669"/>
    <property type="project" value="TreeGrafter"/>
</dbReference>
<evidence type="ECO:0000256" key="8">
    <source>
        <dbReference type="SAM" id="MobiDB-lite"/>
    </source>
</evidence>
<evidence type="ECO:0000313" key="11">
    <source>
        <dbReference type="Proteomes" id="UP000068243"/>
    </source>
</evidence>
<dbReference type="PANTHER" id="PTHR14418:SF5">
    <property type="entry name" value="CONDENSIN COMPLEX SUBUNIT 3"/>
    <property type="match status" value="1"/>
</dbReference>
<evidence type="ECO:0000256" key="1">
    <source>
        <dbReference type="ARBA" id="ARBA00004286"/>
    </source>
</evidence>
<accession>A0A100I939</accession>
<dbReference type="OMA" id="FRATQIT"/>
<dbReference type="EMBL" id="BCMY01000002">
    <property type="protein sequence ID" value="GAQ36949.1"/>
    <property type="molecule type" value="Genomic_DNA"/>
</dbReference>
<evidence type="ECO:0000256" key="2">
    <source>
        <dbReference type="ARBA" id="ARBA00006533"/>
    </source>
</evidence>
<dbReference type="VEuPathDB" id="FungiDB:ASPNIDRAFT2_1165379"/>